<keyword evidence="2" id="KW-1185">Reference proteome</keyword>
<dbReference type="AlphaFoldDB" id="A0A1S6IU74"/>
<sequence length="83" mass="9359">MTTEMSDAEAILTLALVITDMATLINNDVVRKNIVIIANELVCHASDRPLTKDFYISLSNLMALLKQEKQKYNNKNANTTHCY</sequence>
<dbReference type="KEGG" id="dfg:B0537_04050"/>
<name>A0A1S6IU74_9FIRM</name>
<protein>
    <submittedName>
        <fullName evidence="1">Uncharacterized protein</fullName>
    </submittedName>
</protein>
<reference evidence="1 2" key="1">
    <citation type="journal article" date="2016" name="Int. J. Syst. Evol. Microbiol.">
        <title>Desulfotomaculum ferrireducens sp. nov., a moderately thermophilic sulfate-reducing and dissimilatory Fe(III)-reducing bacterium isolated from compost.</title>
        <authorList>
            <person name="Yang G."/>
            <person name="Guo J."/>
            <person name="Zhuang L."/>
            <person name="Yuan Y."/>
            <person name="Zhou S."/>
        </authorList>
    </citation>
    <scope>NUCLEOTIDE SEQUENCE [LARGE SCALE GENOMIC DNA]</scope>
    <source>
        <strain evidence="1 2">GSS09</strain>
    </source>
</reference>
<evidence type="ECO:0000313" key="2">
    <source>
        <dbReference type="Proteomes" id="UP000189464"/>
    </source>
</evidence>
<evidence type="ECO:0000313" key="1">
    <source>
        <dbReference type="EMBL" id="AQS58336.1"/>
    </source>
</evidence>
<dbReference type="EMBL" id="CP019698">
    <property type="protein sequence ID" value="AQS58336.1"/>
    <property type="molecule type" value="Genomic_DNA"/>
</dbReference>
<dbReference type="Proteomes" id="UP000189464">
    <property type="component" value="Chromosome"/>
</dbReference>
<accession>A0A1S6IU74</accession>
<gene>
    <name evidence="1" type="ORF">B0537_04050</name>
</gene>
<organism evidence="1 2">
    <name type="scientific">Desulforamulus ferrireducens</name>
    <dbReference type="NCBI Taxonomy" id="1833852"/>
    <lineage>
        <taxon>Bacteria</taxon>
        <taxon>Bacillati</taxon>
        <taxon>Bacillota</taxon>
        <taxon>Clostridia</taxon>
        <taxon>Eubacteriales</taxon>
        <taxon>Peptococcaceae</taxon>
        <taxon>Desulforamulus</taxon>
    </lineage>
</organism>
<dbReference type="RefSeq" id="WP_077713299.1">
    <property type="nucleotide sequence ID" value="NZ_CP019698.1"/>
</dbReference>
<dbReference type="OrthoDB" id="1787498at2"/>
<proteinExistence type="predicted"/>